<dbReference type="InterPro" id="IPR016181">
    <property type="entry name" value="Acyl_CoA_acyltransferase"/>
</dbReference>
<dbReference type="Proteomes" id="UP000182680">
    <property type="component" value="Unassembled WGS sequence"/>
</dbReference>
<dbReference type="CDD" id="cd04301">
    <property type="entry name" value="NAT_SF"/>
    <property type="match status" value="1"/>
</dbReference>
<reference evidence="3" key="1">
    <citation type="submission" date="2016-11" db="EMBL/GenBank/DDBJ databases">
        <authorList>
            <person name="Jaros S."/>
            <person name="Januszkiewicz K."/>
            <person name="Wedrychowicz H."/>
        </authorList>
    </citation>
    <scope>NUCLEOTIDE SEQUENCE [LARGE SCALE GENOMIC DNA]</scope>
    <source>
        <strain evidence="3">DSM 7057</strain>
    </source>
</reference>
<dbReference type="RefSeq" id="WP_072312467.1">
    <property type="nucleotide sequence ID" value="NZ_FPIW01000074.1"/>
</dbReference>
<gene>
    <name evidence="2" type="ORF">SAMN02910291_02636</name>
</gene>
<dbReference type="Pfam" id="PF13508">
    <property type="entry name" value="Acetyltransf_7"/>
    <property type="match status" value="1"/>
</dbReference>
<accession>A0AA94HV13</accession>
<organism evidence="2 3">
    <name type="scientific">Desulfovibrio desulfuricans</name>
    <dbReference type="NCBI Taxonomy" id="876"/>
    <lineage>
        <taxon>Bacteria</taxon>
        <taxon>Pseudomonadati</taxon>
        <taxon>Thermodesulfobacteriota</taxon>
        <taxon>Desulfovibrionia</taxon>
        <taxon>Desulfovibrionales</taxon>
        <taxon>Desulfovibrionaceae</taxon>
        <taxon>Desulfovibrio</taxon>
    </lineage>
</organism>
<dbReference type="AlphaFoldDB" id="A0AA94HV13"/>
<dbReference type="EMBL" id="FPIW01000074">
    <property type="protein sequence ID" value="SFW70816.1"/>
    <property type="molecule type" value="Genomic_DNA"/>
</dbReference>
<feature type="domain" description="N-acetyltransferase" evidence="1">
    <location>
        <begin position="1"/>
        <end position="153"/>
    </location>
</feature>
<name>A0AA94HV13_DESDE</name>
<evidence type="ECO:0000313" key="2">
    <source>
        <dbReference type="EMBL" id="SFW70816.1"/>
    </source>
</evidence>
<evidence type="ECO:0000259" key="1">
    <source>
        <dbReference type="PROSITE" id="PS51186"/>
    </source>
</evidence>
<evidence type="ECO:0000313" key="3">
    <source>
        <dbReference type="Proteomes" id="UP000182680"/>
    </source>
</evidence>
<dbReference type="Gene3D" id="3.40.630.30">
    <property type="match status" value="1"/>
</dbReference>
<protein>
    <submittedName>
        <fullName evidence="2">Acetyltransferase (GNAT) domain-containing protein</fullName>
    </submittedName>
</protein>
<comment type="caution">
    <text evidence="2">The sequence shown here is derived from an EMBL/GenBank/DDBJ whole genome shotgun (WGS) entry which is preliminary data.</text>
</comment>
<dbReference type="SUPFAM" id="SSF55729">
    <property type="entry name" value="Acyl-CoA N-acyltransferases (Nat)"/>
    <property type="match status" value="1"/>
</dbReference>
<dbReference type="InterPro" id="IPR000182">
    <property type="entry name" value="GNAT_dom"/>
</dbReference>
<sequence>MKISIAVVSENKKDFLDLLLLGDEQEDMIDRYLERGELFVLSERGGRAAICVCVVTDEGNGLFEIKNLATDARYQGLGYGSLMVRHVCAQYMGKGTDMLVGTGESPRTLNFYRRCGFSYSHRLKDFFINNYRHTIVEDGVVLTDMIYLKKALRSSLSSCFATACPILWRVRR</sequence>
<dbReference type="GO" id="GO:0016747">
    <property type="term" value="F:acyltransferase activity, transferring groups other than amino-acyl groups"/>
    <property type="evidence" value="ECO:0007669"/>
    <property type="project" value="InterPro"/>
</dbReference>
<dbReference type="PROSITE" id="PS51186">
    <property type="entry name" value="GNAT"/>
    <property type="match status" value="1"/>
</dbReference>
<proteinExistence type="predicted"/>